<evidence type="ECO:0000313" key="3">
    <source>
        <dbReference type="Proteomes" id="UP001333996"/>
    </source>
</evidence>
<comment type="caution">
    <text evidence="2">The sequence shown here is derived from an EMBL/GenBank/DDBJ whole genome shotgun (WGS) entry which is preliminary data.</text>
</comment>
<protein>
    <submittedName>
        <fullName evidence="2">Integrase core domain-containing protein</fullName>
    </submittedName>
</protein>
<sequence length="59" mass="6925">MGATPHEFESRILRQLIDAEVFNDKLRESEDYYNYHRPHSGLGGQTPYERLKQKTTTQA</sequence>
<accession>A0ABU7FVH0</accession>
<dbReference type="InterPro" id="IPR012337">
    <property type="entry name" value="RNaseH-like_sf"/>
</dbReference>
<dbReference type="SUPFAM" id="SSF53098">
    <property type="entry name" value="Ribonuclease H-like"/>
    <property type="match status" value="1"/>
</dbReference>
<organism evidence="2 3">
    <name type="scientific">Streptomyces chiangmaiensis</name>
    <dbReference type="NCBI Taxonomy" id="766497"/>
    <lineage>
        <taxon>Bacteria</taxon>
        <taxon>Bacillati</taxon>
        <taxon>Actinomycetota</taxon>
        <taxon>Actinomycetes</taxon>
        <taxon>Kitasatosporales</taxon>
        <taxon>Streptomycetaceae</taxon>
        <taxon>Streptomyces</taxon>
    </lineage>
</organism>
<feature type="region of interest" description="Disordered" evidence="1">
    <location>
        <begin position="33"/>
        <end position="59"/>
    </location>
</feature>
<evidence type="ECO:0000256" key="1">
    <source>
        <dbReference type="SAM" id="MobiDB-lite"/>
    </source>
</evidence>
<dbReference type="RefSeq" id="WP_329512466.1">
    <property type="nucleotide sequence ID" value="NZ_JAYWVC010000316.1"/>
</dbReference>
<proteinExistence type="predicted"/>
<keyword evidence="3" id="KW-1185">Reference proteome</keyword>
<reference evidence="2" key="1">
    <citation type="submission" date="2024-01" db="EMBL/GenBank/DDBJ databases">
        <title>First draft genome sequence data of TA4-1, the type strain of Gram-positive actinobacterium Streptomyces chiangmaiensis.</title>
        <authorList>
            <person name="Yasawong M."/>
            <person name="Nantapong N."/>
        </authorList>
    </citation>
    <scope>NUCLEOTIDE SEQUENCE</scope>
    <source>
        <strain evidence="2">TA4-1</strain>
    </source>
</reference>
<name>A0ABU7FVH0_9ACTN</name>
<dbReference type="Proteomes" id="UP001333996">
    <property type="component" value="Unassembled WGS sequence"/>
</dbReference>
<dbReference type="EMBL" id="JAYWVC010000316">
    <property type="protein sequence ID" value="MED7828107.1"/>
    <property type="molecule type" value="Genomic_DNA"/>
</dbReference>
<gene>
    <name evidence="2" type="ORF">VXC91_41065</name>
</gene>
<evidence type="ECO:0000313" key="2">
    <source>
        <dbReference type="EMBL" id="MED7828107.1"/>
    </source>
</evidence>